<gene>
    <name evidence="2" type="ORF">SAMN04244550_03405</name>
</gene>
<feature type="transmembrane region" description="Helical" evidence="1">
    <location>
        <begin position="21"/>
        <end position="43"/>
    </location>
</feature>
<dbReference type="Proteomes" id="UP000183812">
    <property type="component" value="Unassembled WGS sequence"/>
</dbReference>
<keyword evidence="1" id="KW-1133">Transmembrane helix</keyword>
<keyword evidence="1" id="KW-0472">Membrane</keyword>
<dbReference type="AlphaFoldDB" id="A0A1G7RG39"/>
<dbReference type="GeneID" id="31490843"/>
<accession>A0A1G7RG39</accession>
<dbReference type="RefSeq" id="WP_013067697.1">
    <property type="nucleotide sequence ID" value="NZ_CP119563.1"/>
</dbReference>
<dbReference type="EMBL" id="FNAY01000030">
    <property type="protein sequence ID" value="SDG09723.1"/>
    <property type="molecule type" value="Genomic_DNA"/>
</dbReference>
<evidence type="ECO:0000256" key="1">
    <source>
        <dbReference type="SAM" id="Phobius"/>
    </source>
</evidence>
<sequence>MRRDEPRFLRLRDGLAVSHHPSLSLSAYAAILAATLLFGHLGLRTALNLTLALEPHICHPAFATAPLYPECR</sequence>
<evidence type="ECO:0000313" key="3">
    <source>
        <dbReference type="Proteomes" id="UP000183812"/>
    </source>
</evidence>
<organism evidence="2 3">
    <name type="scientific">Rhodobacter capsulatus</name>
    <name type="common">Rhodopseudomonas capsulata</name>
    <dbReference type="NCBI Taxonomy" id="1061"/>
    <lineage>
        <taxon>Bacteria</taxon>
        <taxon>Pseudomonadati</taxon>
        <taxon>Pseudomonadota</taxon>
        <taxon>Alphaproteobacteria</taxon>
        <taxon>Rhodobacterales</taxon>
        <taxon>Rhodobacter group</taxon>
        <taxon>Rhodobacter</taxon>
    </lineage>
</organism>
<protein>
    <submittedName>
        <fullName evidence="2">Uncharacterized protein</fullName>
    </submittedName>
</protein>
<name>A0A1G7RG39_RHOCA</name>
<reference evidence="2 3" key="1">
    <citation type="submission" date="2016-10" db="EMBL/GenBank/DDBJ databases">
        <authorList>
            <person name="de Groot N.N."/>
        </authorList>
    </citation>
    <scope>NUCLEOTIDE SEQUENCE [LARGE SCALE GENOMIC DNA]</scope>
    <source>
        <strain evidence="3">DSM 938 / 37b4</strain>
    </source>
</reference>
<proteinExistence type="predicted"/>
<dbReference type="OrthoDB" id="9891685at2"/>
<keyword evidence="1" id="KW-0812">Transmembrane</keyword>
<evidence type="ECO:0000313" key="2">
    <source>
        <dbReference type="EMBL" id="SDG09723.1"/>
    </source>
</evidence>